<dbReference type="AlphaFoldDB" id="A0AAE1QLJ2"/>
<feature type="region of interest" description="Disordered" evidence="1">
    <location>
        <begin position="73"/>
        <end position="95"/>
    </location>
</feature>
<proteinExistence type="predicted"/>
<reference evidence="3" key="1">
    <citation type="submission" date="2023-11" db="EMBL/GenBank/DDBJ databases">
        <title>Genome assemblies of two species of porcelain crab, Petrolisthes cinctipes and Petrolisthes manimaculis (Anomura: Porcellanidae).</title>
        <authorList>
            <person name="Angst P."/>
        </authorList>
    </citation>
    <scope>NUCLEOTIDE SEQUENCE</scope>
    <source>
        <strain evidence="3">PB745_02</strain>
        <tissue evidence="3">Gill</tissue>
    </source>
</reference>
<feature type="chain" id="PRO_5042009710" evidence="2">
    <location>
        <begin position="24"/>
        <end position="144"/>
    </location>
</feature>
<gene>
    <name evidence="3" type="ORF">Pmani_000670</name>
</gene>
<keyword evidence="2" id="KW-0732">Signal</keyword>
<dbReference type="Proteomes" id="UP001292094">
    <property type="component" value="Unassembled WGS sequence"/>
</dbReference>
<evidence type="ECO:0000313" key="3">
    <source>
        <dbReference type="EMBL" id="KAK4328920.1"/>
    </source>
</evidence>
<organism evidence="3 4">
    <name type="scientific">Petrolisthes manimaculis</name>
    <dbReference type="NCBI Taxonomy" id="1843537"/>
    <lineage>
        <taxon>Eukaryota</taxon>
        <taxon>Metazoa</taxon>
        <taxon>Ecdysozoa</taxon>
        <taxon>Arthropoda</taxon>
        <taxon>Crustacea</taxon>
        <taxon>Multicrustacea</taxon>
        <taxon>Malacostraca</taxon>
        <taxon>Eumalacostraca</taxon>
        <taxon>Eucarida</taxon>
        <taxon>Decapoda</taxon>
        <taxon>Pleocyemata</taxon>
        <taxon>Anomura</taxon>
        <taxon>Galatheoidea</taxon>
        <taxon>Porcellanidae</taxon>
        <taxon>Petrolisthes</taxon>
    </lineage>
</organism>
<feature type="compositionally biased region" description="Basic and acidic residues" evidence="1">
    <location>
        <begin position="73"/>
        <end position="82"/>
    </location>
</feature>
<evidence type="ECO:0000256" key="2">
    <source>
        <dbReference type="SAM" id="SignalP"/>
    </source>
</evidence>
<feature type="signal peptide" evidence="2">
    <location>
        <begin position="1"/>
        <end position="23"/>
    </location>
</feature>
<dbReference type="EMBL" id="JAWZYT010000049">
    <property type="protein sequence ID" value="KAK4328920.1"/>
    <property type="molecule type" value="Genomic_DNA"/>
</dbReference>
<keyword evidence="4" id="KW-1185">Reference proteome</keyword>
<accession>A0AAE1QLJ2</accession>
<protein>
    <submittedName>
        <fullName evidence="3">Uncharacterized protein</fullName>
    </submittedName>
</protein>
<evidence type="ECO:0000256" key="1">
    <source>
        <dbReference type="SAM" id="MobiDB-lite"/>
    </source>
</evidence>
<name>A0AAE1QLJ2_9EUCA</name>
<evidence type="ECO:0000313" key="4">
    <source>
        <dbReference type="Proteomes" id="UP001292094"/>
    </source>
</evidence>
<dbReference type="PROSITE" id="PS51257">
    <property type="entry name" value="PROKAR_LIPOPROTEIN"/>
    <property type="match status" value="1"/>
</dbReference>
<comment type="caution">
    <text evidence="3">The sequence shown here is derived from an EMBL/GenBank/DDBJ whole genome shotgun (WGS) entry which is preliminary data.</text>
</comment>
<sequence length="144" mass="16714">MKCLSVAVVAVVVGLACCSPGEGWNFFPHRFFGSPAPVVHIPRPRFVVRQPQPVVYNHHPVWPYHFDDDHFDRKKRSAEPETKVSASRQKRSPGFDFDDDFHPWFRPAVSRIVYNRPVVRTFAPQPTFVRPSPYFFGHGFYDDK</sequence>